<dbReference type="RefSeq" id="WP_369855312.1">
    <property type="nucleotide sequence ID" value="NZ_JBBKTX010000001.1"/>
</dbReference>
<protein>
    <submittedName>
        <fullName evidence="2">DUF4266 domain-containing protein</fullName>
    </submittedName>
</protein>
<name>A0ABW8ND14_9GAMM</name>
<organism evidence="2 3">
    <name type="scientific">Oceanobacter antarcticus</name>
    <dbReference type="NCBI Taxonomy" id="3133425"/>
    <lineage>
        <taxon>Bacteria</taxon>
        <taxon>Pseudomonadati</taxon>
        <taxon>Pseudomonadota</taxon>
        <taxon>Gammaproteobacteria</taxon>
        <taxon>Oceanospirillales</taxon>
        <taxon>Oceanospirillaceae</taxon>
        <taxon>Oceanobacter</taxon>
    </lineage>
</organism>
<dbReference type="Pfam" id="PF14086">
    <property type="entry name" value="DUF4266"/>
    <property type="match status" value="1"/>
</dbReference>
<feature type="domain" description="DUF4266" evidence="1">
    <location>
        <begin position="30"/>
        <end position="76"/>
    </location>
</feature>
<accession>A0ABW8ND14</accession>
<dbReference type="Proteomes" id="UP001620597">
    <property type="component" value="Unassembled WGS sequence"/>
</dbReference>
<evidence type="ECO:0000259" key="1">
    <source>
        <dbReference type="Pfam" id="PF14086"/>
    </source>
</evidence>
<reference evidence="2 3" key="1">
    <citation type="submission" date="2024-03" db="EMBL/GenBank/DDBJ databases">
        <title>High-quality draft genome sequence of Oceanobacter sp. wDCs-4.</title>
        <authorList>
            <person name="Dong C."/>
        </authorList>
    </citation>
    <scope>NUCLEOTIDE SEQUENCE [LARGE SCALE GENOMIC DNA]</scope>
    <source>
        <strain evidence="3">wDCs-4</strain>
    </source>
</reference>
<evidence type="ECO:0000313" key="3">
    <source>
        <dbReference type="Proteomes" id="UP001620597"/>
    </source>
</evidence>
<evidence type="ECO:0000313" key="2">
    <source>
        <dbReference type="EMBL" id="MFK4750801.1"/>
    </source>
</evidence>
<keyword evidence="3" id="KW-1185">Reference proteome</keyword>
<comment type="caution">
    <text evidence="2">The sequence shown here is derived from an EMBL/GenBank/DDBJ whole genome shotgun (WGS) entry which is preliminary data.</text>
</comment>
<sequence>MTPNFSRPRHWLTLATVVLVCSGCTSVRFNERETLARPDMQFDGTPLQAELENHIYSSREGASGTFSTGGGGGCGCY</sequence>
<dbReference type="InterPro" id="IPR025362">
    <property type="entry name" value="DUF4266"/>
</dbReference>
<proteinExistence type="predicted"/>
<dbReference type="EMBL" id="JBBKTX010000001">
    <property type="protein sequence ID" value="MFK4750801.1"/>
    <property type="molecule type" value="Genomic_DNA"/>
</dbReference>
<gene>
    <name evidence="2" type="ORF">WG929_00125</name>
</gene>